<evidence type="ECO:0000256" key="1">
    <source>
        <dbReference type="ARBA" id="ARBA00005836"/>
    </source>
</evidence>
<dbReference type="Pfam" id="PF19289">
    <property type="entry name" value="PmbA_TldD_3rd"/>
    <property type="match status" value="1"/>
</dbReference>
<dbReference type="InterPro" id="IPR035068">
    <property type="entry name" value="TldD/PmbA_N"/>
</dbReference>
<evidence type="ECO:0000259" key="5">
    <source>
        <dbReference type="Pfam" id="PF19290"/>
    </source>
</evidence>
<dbReference type="PANTHER" id="PTHR43421:SF1">
    <property type="entry name" value="METALLOPROTEASE PMBA"/>
    <property type="match status" value="1"/>
</dbReference>
<gene>
    <name evidence="6" type="ORF">ACFOOR_10285</name>
</gene>
<feature type="domain" description="Metalloprotease TldD/E central" evidence="5">
    <location>
        <begin position="126"/>
        <end position="229"/>
    </location>
</feature>
<feature type="domain" description="Metalloprotease TldD/E N-terminal" evidence="3">
    <location>
        <begin position="32"/>
        <end position="96"/>
    </location>
</feature>
<evidence type="ECO:0000259" key="3">
    <source>
        <dbReference type="Pfam" id="PF01523"/>
    </source>
</evidence>
<dbReference type="InterPro" id="IPR045570">
    <property type="entry name" value="Metalloprtase-TldD/E_cen_dom"/>
</dbReference>
<comment type="caution">
    <text evidence="6">The sequence shown here is derived from an EMBL/GenBank/DDBJ whole genome shotgun (WGS) entry which is preliminary data.</text>
</comment>
<feature type="region of interest" description="Disordered" evidence="2">
    <location>
        <begin position="340"/>
        <end position="363"/>
    </location>
</feature>
<protein>
    <submittedName>
        <fullName evidence="6">TldD/PmbA family protein</fullName>
    </submittedName>
</protein>
<dbReference type="SUPFAM" id="SSF111283">
    <property type="entry name" value="Putative modulator of DNA gyrase, PmbA/TldD"/>
    <property type="match status" value="1"/>
</dbReference>
<name>A0ABV6ZYI0_9PROT</name>
<proteinExistence type="inferred from homology"/>
<organism evidence="6 7">
    <name type="scientific">Hyphobacterium vulgare</name>
    <dbReference type="NCBI Taxonomy" id="1736751"/>
    <lineage>
        <taxon>Bacteria</taxon>
        <taxon>Pseudomonadati</taxon>
        <taxon>Pseudomonadota</taxon>
        <taxon>Alphaproteobacteria</taxon>
        <taxon>Maricaulales</taxon>
        <taxon>Maricaulaceae</taxon>
        <taxon>Hyphobacterium</taxon>
    </lineage>
</organism>
<accession>A0ABV6ZYI0</accession>
<dbReference type="RefSeq" id="WP_343164283.1">
    <property type="nucleotide sequence ID" value="NZ_JBHRSV010000019.1"/>
</dbReference>
<dbReference type="Pfam" id="PF19290">
    <property type="entry name" value="PmbA_TldD_2nd"/>
    <property type="match status" value="1"/>
</dbReference>
<evidence type="ECO:0000259" key="4">
    <source>
        <dbReference type="Pfam" id="PF19289"/>
    </source>
</evidence>
<dbReference type="Proteomes" id="UP001595379">
    <property type="component" value="Unassembled WGS sequence"/>
</dbReference>
<evidence type="ECO:0000313" key="6">
    <source>
        <dbReference type="EMBL" id="MFC2926492.1"/>
    </source>
</evidence>
<sequence length="453" mass="47544">MSQHTDAPDPARLQSIADELVALARMGGADAAEAAVIESRSTEVSLRDGELEDIERSESQDAGLRVLIGKRQAGVSFSDLSPDGLKTVVERAIAMARIAPEDRWAGLAEPGQLCEHAPGIAMFEDGEWSPEHLEALAAEAEKAGRAVDGVTMTESSTASRGTATGAVAASNGFAGSWRKSTMGYGAVMIAARDGAMERDYAFTQARREADLRSAEEIGREAGERTVARLGPKTLPSGKRPVVFDRRVSSVFLSSLCGAISGPAVARGVSFLRDKRGQKVFADGIRILDVPTRDWGLGSRPWDGEGLPARDWAVIEDGVLTDWFLNLPAARQLGLEPNGCASRNLGGPPGAGPSNLHLEPGGSSPEDLIGGITDGLLVTDMFGPSLNSNTGDWSVGVSGFRIASGSVDHPVSEITVAGNLIDIFARLIPANDLLFRHAVNTPSVLVDDLSVGGS</sequence>
<dbReference type="InterPro" id="IPR036059">
    <property type="entry name" value="TldD/PmbA_sf"/>
</dbReference>
<comment type="similarity">
    <text evidence="1">Belongs to the peptidase U62 family.</text>
</comment>
<dbReference type="InterPro" id="IPR047657">
    <property type="entry name" value="PmbA"/>
</dbReference>
<evidence type="ECO:0000256" key="2">
    <source>
        <dbReference type="SAM" id="MobiDB-lite"/>
    </source>
</evidence>
<evidence type="ECO:0000313" key="7">
    <source>
        <dbReference type="Proteomes" id="UP001595379"/>
    </source>
</evidence>
<feature type="domain" description="Metalloprotease TldD/E C-terminal" evidence="4">
    <location>
        <begin position="236"/>
        <end position="452"/>
    </location>
</feature>
<dbReference type="InterPro" id="IPR002510">
    <property type="entry name" value="Metalloprtase-TldD/E_N"/>
</dbReference>
<dbReference type="EMBL" id="JBHRSV010000019">
    <property type="protein sequence ID" value="MFC2926492.1"/>
    <property type="molecule type" value="Genomic_DNA"/>
</dbReference>
<dbReference type="Gene3D" id="3.30.2290.10">
    <property type="entry name" value="PmbA/TldD superfamily"/>
    <property type="match status" value="1"/>
</dbReference>
<keyword evidence="7" id="KW-1185">Reference proteome</keyword>
<dbReference type="Pfam" id="PF01523">
    <property type="entry name" value="PmbA_TldD_1st"/>
    <property type="match status" value="1"/>
</dbReference>
<dbReference type="InterPro" id="IPR045569">
    <property type="entry name" value="Metalloprtase-TldD/E_C"/>
</dbReference>
<reference evidence="7" key="1">
    <citation type="journal article" date="2019" name="Int. J. Syst. Evol. Microbiol.">
        <title>The Global Catalogue of Microorganisms (GCM) 10K type strain sequencing project: providing services to taxonomists for standard genome sequencing and annotation.</title>
        <authorList>
            <consortium name="The Broad Institute Genomics Platform"/>
            <consortium name="The Broad Institute Genome Sequencing Center for Infectious Disease"/>
            <person name="Wu L."/>
            <person name="Ma J."/>
        </authorList>
    </citation>
    <scope>NUCLEOTIDE SEQUENCE [LARGE SCALE GENOMIC DNA]</scope>
    <source>
        <strain evidence="7">KCTC 52487</strain>
    </source>
</reference>
<dbReference type="PANTHER" id="PTHR43421">
    <property type="entry name" value="METALLOPROTEASE PMBA"/>
    <property type="match status" value="1"/>
</dbReference>